<protein>
    <submittedName>
        <fullName evidence="1">Uncharacterized protein</fullName>
    </submittedName>
</protein>
<name>A0A0D0DK99_9AGAM</name>
<evidence type="ECO:0000313" key="1">
    <source>
        <dbReference type="EMBL" id="KIK78620.1"/>
    </source>
</evidence>
<dbReference type="InParanoid" id="A0A0D0DK99"/>
<keyword evidence="2" id="KW-1185">Reference proteome</keyword>
<proteinExistence type="predicted"/>
<dbReference type="HOGENOM" id="CLU_050567_0_0_1"/>
<dbReference type="AlphaFoldDB" id="A0A0D0DK99"/>
<dbReference type="EMBL" id="KN826530">
    <property type="protein sequence ID" value="KIK78620.1"/>
    <property type="molecule type" value="Genomic_DNA"/>
</dbReference>
<dbReference type="OrthoDB" id="3239894at2759"/>
<dbReference type="Proteomes" id="UP000054538">
    <property type="component" value="Unassembled WGS sequence"/>
</dbReference>
<evidence type="ECO:0000313" key="2">
    <source>
        <dbReference type="Proteomes" id="UP000054538"/>
    </source>
</evidence>
<reference evidence="2" key="2">
    <citation type="submission" date="2015-01" db="EMBL/GenBank/DDBJ databases">
        <title>Evolutionary Origins and Diversification of the Mycorrhizal Mutualists.</title>
        <authorList>
            <consortium name="DOE Joint Genome Institute"/>
            <consortium name="Mycorrhizal Genomics Consortium"/>
            <person name="Kohler A."/>
            <person name="Kuo A."/>
            <person name="Nagy L.G."/>
            <person name="Floudas D."/>
            <person name="Copeland A."/>
            <person name="Barry K.W."/>
            <person name="Cichocki N."/>
            <person name="Veneault-Fourrey C."/>
            <person name="LaButti K."/>
            <person name="Lindquist E.A."/>
            <person name="Lipzen A."/>
            <person name="Lundell T."/>
            <person name="Morin E."/>
            <person name="Murat C."/>
            <person name="Riley R."/>
            <person name="Ohm R."/>
            <person name="Sun H."/>
            <person name="Tunlid A."/>
            <person name="Henrissat B."/>
            <person name="Grigoriev I.V."/>
            <person name="Hibbett D.S."/>
            <person name="Martin F."/>
        </authorList>
    </citation>
    <scope>NUCLEOTIDE SEQUENCE [LARGE SCALE GENOMIC DNA]</scope>
    <source>
        <strain evidence="2">Ve08.2h10</strain>
    </source>
</reference>
<reference evidence="1 2" key="1">
    <citation type="submission" date="2014-04" db="EMBL/GenBank/DDBJ databases">
        <authorList>
            <consortium name="DOE Joint Genome Institute"/>
            <person name="Kuo A."/>
            <person name="Kohler A."/>
            <person name="Jargeat P."/>
            <person name="Nagy L.G."/>
            <person name="Floudas D."/>
            <person name="Copeland A."/>
            <person name="Barry K.W."/>
            <person name="Cichocki N."/>
            <person name="Veneault-Fourrey C."/>
            <person name="LaButti K."/>
            <person name="Lindquist E.A."/>
            <person name="Lipzen A."/>
            <person name="Lundell T."/>
            <person name="Morin E."/>
            <person name="Murat C."/>
            <person name="Sun H."/>
            <person name="Tunlid A."/>
            <person name="Henrissat B."/>
            <person name="Grigoriev I.V."/>
            <person name="Hibbett D.S."/>
            <person name="Martin F."/>
            <person name="Nordberg H.P."/>
            <person name="Cantor M.N."/>
            <person name="Hua S.X."/>
        </authorList>
    </citation>
    <scope>NUCLEOTIDE SEQUENCE [LARGE SCALE GENOMIC DNA]</scope>
    <source>
        <strain evidence="1 2">Ve08.2h10</strain>
    </source>
</reference>
<sequence>MPPAQHDTGPVLRTLHHLPPLLSPDVTFNDPPRTSDFAIKQLMLYNHTLTGEDLDIMIFCHDLLSIGPNFHSPEALLNAVDHFTAYNEATLAGSCPLTAYAAHHLTINPQECAMQRQFERLVNELDLEGLYNNNDMDDSEAMPIGSVHNEDEPDPFMVEDNFHPEDQDLSDILVQHIVIYGLFHLPRVACNAMLTSLSCLLVALSPMIATLFITLQSSNHVLSVDKPICLLPICPSCCNVFPPAGSIHIQDAWNLRAVKTPLVKYPYLPLLTQIRSILKFPCLEALLDQWQQKPRVPGEYTDIFDGVVCCTQLKAPDGKLFFSNPPDEEHGPDGEL</sequence>
<gene>
    <name evidence="1" type="ORF">PAXRUDRAFT_36599</name>
</gene>
<accession>A0A0D0DK99</accession>
<organism evidence="1 2">
    <name type="scientific">Paxillus rubicundulus Ve08.2h10</name>
    <dbReference type="NCBI Taxonomy" id="930991"/>
    <lineage>
        <taxon>Eukaryota</taxon>
        <taxon>Fungi</taxon>
        <taxon>Dikarya</taxon>
        <taxon>Basidiomycota</taxon>
        <taxon>Agaricomycotina</taxon>
        <taxon>Agaricomycetes</taxon>
        <taxon>Agaricomycetidae</taxon>
        <taxon>Boletales</taxon>
        <taxon>Paxilineae</taxon>
        <taxon>Paxillaceae</taxon>
        <taxon>Paxillus</taxon>
    </lineage>
</organism>